<organism evidence="1 2">
    <name type="scientific">Acetobacter senegalensis</name>
    <dbReference type="NCBI Taxonomy" id="446692"/>
    <lineage>
        <taxon>Bacteria</taxon>
        <taxon>Pseudomonadati</taxon>
        <taxon>Pseudomonadota</taxon>
        <taxon>Alphaproteobacteria</taxon>
        <taxon>Acetobacterales</taxon>
        <taxon>Acetobacteraceae</taxon>
        <taxon>Acetobacter</taxon>
    </lineage>
</organism>
<sequence>MRFLFSAHVQRLSCRSFLLREDSPPVTHHRILPPEQRTQLYNRDRILKLIIRQLPVGTSLPSEQYTSQKKAT</sequence>
<reference evidence="2" key="1">
    <citation type="submission" date="2014-09" db="EMBL/GenBank/DDBJ databases">
        <authorList>
            <person name="Illeghems K.G."/>
        </authorList>
    </citation>
    <scope>NUCLEOTIDE SEQUENCE [LARGE SCALE GENOMIC DNA]</scope>
    <source>
        <strain evidence="2">108B</strain>
    </source>
</reference>
<keyword evidence="2" id="KW-1185">Reference proteome</keyword>
<dbReference type="Proteomes" id="UP000056109">
    <property type="component" value="Chromosome I"/>
</dbReference>
<dbReference type="EMBL" id="LN606600">
    <property type="protein sequence ID" value="CEF41333.1"/>
    <property type="molecule type" value="Genomic_DNA"/>
</dbReference>
<name>A0A0U5B9V9_9PROT</name>
<dbReference type="AlphaFoldDB" id="A0A0U5B9V9"/>
<accession>A0A0U5B9V9</accession>
<dbReference type="KEGG" id="asz:ASN_2023"/>
<protein>
    <submittedName>
        <fullName evidence="1">Uncharacterized protein</fullName>
    </submittedName>
</protein>
<proteinExistence type="predicted"/>
<gene>
    <name evidence="1" type="ORF">ASN_2023</name>
</gene>
<evidence type="ECO:0000313" key="2">
    <source>
        <dbReference type="Proteomes" id="UP000056109"/>
    </source>
</evidence>
<evidence type="ECO:0000313" key="1">
    <source>
        <dbReference type="EMBL" id="CEF41333.1"/>
    </source>
</evidence>